<dbReference type="InterPro" id="IPR055768">
    <property type="entry name" value="DUF7344"/>
</dbReference>
<organism evidence="2 3">
    <name type="scientific">Natrinema soli</name>
    <dbReference type="NCBI Taxonomy" id="1930624"/>
    <lineage>
        <taxon>Archaea</taxon>
        <taxon>Methanobacteriati</taxon>
        <taxon>Methanobacteriota</taxon>
        <taxon>Stenosarchaea group</taxon>
        <taxon>Halobacteria</taxon>
        <taxon>Halobacteriales</taxon>
        <taxon>Natrialbaceae</taxon>
        <taxon>Natrinema</taxon>
    </lineage>
</organism>
<feature type="domain" description="DUF7344" evidence="1">
    <location>
        <begin position="28"/>
        <end position="95"/>
    </location>
</feature>
<name>A0ABD5SWG5_9EURY</name>
<dbReference type="AlphaFoldDB" id="A0ABD5SWG5"/>
<protein>
    <recommendedName>
        <fullName evidence="1">DUF7344 domain-containing protein</fullName>
    </recommendedName>
</protein>
<dbReference type="Pfam" id="PF24035">
    <property type="entry name" value="DUF7344"/>
    <property type="match status" value="1"/>
</dbReference>
<evidence type="ECO:0000259" key="1">
    <source>
        <dbReference type="Pfam" id="PF24035"/>
    </source>
</evidence>
<evidence type="ECO:0000313" key="3">
    <source>
        <dbReference type="Proteomes" id="UP001596383"/>
    </source>
</evidence>
<gene>
    <name evidence="2" type="ORF">ACFQE6_32335</name>
</gene>
<comment type="caution">
    <text evidence="2">The sequence shown here is derived from an EMBL/GenBank/DDBJ whole genome shotgun (WGS) entry which is preliminary data.</text>
</comment>
<accession>A0ABD5SWG5</accession>
<dbReference type="RefSeq" id="WP_273742194.1">
    <property type="nucleotide sequence ID" value="NZ_JAQIVI010000775.1"/>
</dbReference>
<reference evidence="2 3" key="1">
    <citation type="journal article" date="2019" name="Int. J. Syst. Evol. Microbiol.">
        <title>The Global Catalogue of Microorganisms (GCM) 10K type strain sequencing project: providing services to taxonomists for standard genome sequencing and annotation.</title>
        <authorList>
            <consortium name="The Broad Institute Genomics Platform"/>
            <consortium name="The Broad Institute Genome Sequencing Center for Infectious Disease"/>
            <person name="Wu L."/>
            <person name="Ma J."/>
        </authorList>
    </citation>
    <scope>NUCLEOTIDE SEQUENCE [LARGE SCALE GENOMIC DNA]</scope>
    <source>
        <strain evidence="2 3">LMG 29247</strain>
    </source>
</reference>
<proteinExistence type="predicted"/>
<dbReference type="EMBL" id="JBHSWV010000775">
    <property type="protein sequence ID" value="MFC6769558.1"/>
    <property type="molecule type" value="Genomic_DNA"/>
</dbReference>
<dbReference type="Proteomes" id="UP001596383">
    <property type="component" value="Unassembled WGS sequence"/>
</dbReference>
<sequence>MAVRENGNRLFQFQSKILEPQTVWTLSSHPTRRSVLDVLRTVGRGMFEELAHCIASSDRDLEGGGSGPAARRTITIALVHNHLPRLDAHDVVEYRGPEAR</sequence>
<evidence type="ECO:0000313" key="2">
    <source>
        <dbReference type="EMBL" id="MFC6769558.1"/>
    </source>
</evidence>
<keyword evidence="3" id="KW-1185">Reference proteome</keyword>